<proteinExistence type="predicted"/>
<evidence type="ECO:0000313" key="2">
    <source>
        <dbReference type="WBParaSite" id="nRc.2.0.1.t43991-RA"/>
    </source>
</evidence>
<sequence length="68" mass="7811">MFPCKMSPRKYPQLMVPKQQRGVWCNPSTYTSVVFIKILIDLLFRLNNDQMALGNCCSESCFSSNNSE</sequence>
<dbReference type="Proteomes" id="UP000887565">
    <property type="component" value="Unplaced"/>
</dbReference>
<protein>
    <submittedName>
        <fullName evidence="2">Ovule protein</fullName>
    </submittedName>
</protein>
<dbReference type="AlphaFoldDB" id="A0A915KYU8"/>
<name>A0A915KYU8_ROMCU</name>
<organism evidence="1 2">
    <name type="scientific">Romanomermis culicivorax</name>
    <name type="common">Nematode worm</name>
    <dbReference type="NCBI Taxonomy" id="13658"/>
    <lineage>
        <taxon>Eukaryota</taxon>
        <taxon>Metazoa</taxon>
        <taxon>Ecdysozoa</taxon>
        <taxon>Nematoda</taxon>
        <taxon>Enoplea</taxon>
        <taxon>Dorylaimia</taxon>
        <taxon>Mermithida</taxon>
        <taxon>Mermithoidea</taxon>
        <taxon>Mermithidae</taxon>
        <taxon>Romanomermis</taxon>
    </lineage>
</organism>
<reference evidence="2" key="1">
    <citation type="submission" date="2022-11" db="UniProtKB">
        <authorList>
            <consortium name="WormBaseParasite"/>
        </authorList>
    </citation>
    <scope>IDENTIFICATION</scope>
</reference>
<accession>A0A915KYU8</accession>
<dbReference type="WBParaSite" id="nRc.2.0.1.t43991-RA">
    <property type="protein sequence ID" value="nRc.2.0.1.t43991-RA"/>
    <property type="gene ID" value="nRc.2.0.1.g43991"/>
</dbReference>
<evidence type="ECO:0000313" key="1">
    <source>
        <dbReference type="Proteomes" id="UP000887565"/>
    </source>
</evidence>
<keyword evidence="1" id="KW-1185">Reference proteome</keyword>